<sequence>MSDFFEDLRVGTRLDLGSHTFTADEIVGFAQRYDPQPFHLDDAAAAQSHFGRLAASGWHTVAVWMRLYVTSRQATMAALAARGETPSRPGPSPGFRSLKWRRPVHAGDTISYASTLTAKHASSTAGWGLVFHHNTGINQDGHTVCEFDGSVFWECRGAVPA</sequence>
<dbReference type="PANTHER" id="PTHR43664">
    <property type="entry name" value="MONOAMINE OXIDASE-RELATED"/>
    <property type="match status" value="1"/>
</dbReference>
<reference evidence="2 3" key="1">
    <citation type="submission" date="2018-09" db="EMBL/GenBank/DDBJ databases">
        <authorList>
            <person name="Grouzdev D.S."/>
            <person name="Krutkina M.S."/>
        </authorList>
    </citation>
    <scope>NUCLEOTIDE SEQUENCE [LARGE SCALE GENOMIC DNA]</scope>
    <source>
        <strain evidence="2 3">RmlP001</strain>
    </source>
</reference>
<protein>
    <submittedName>
        <fullName evidence="2">MaoC family dehydratase</fullName>
    </submittedName>
</protein>
<proteinExistence type="predicted"/>
<dbReference type="Proteomes" id="UP000289411">
    <property type="component" value="Unassembled WGS sequence"/>
</dbReference>
<dbReference type="AlphaFoldDB" id="A0A4Q2R847"/>
<dbReference type="InterPro" id="IPR052342">
    <property type="entry name" value="MCH/BMMD"/>
</dbReference>
<dbReference type="CDD" id="cd03454">
    <property type="entry name" value="YdeM"/>
    <property type="match status" value="1"/>
</dbReference>
<dbReference type="SUPFAM" id="SSF54637">
    <property type="entry name" value="Thioesterase/thiol ester dehydrase-isomerase"/>
    <property type="match status" value="1"/>
</dbReference>
<reference evidence="2 3" key="2">
    <citation type="submission" date="2019-02" db="EMBL/GenBank/DDBJ databases">
        <title>'Lichenibacterium ramalinii' gen. nov. sp. nov., 'Lichenibacterium minor' gen. nov. sp. nov.</title>
        <authorList>
            <person name="Pankratov T."/>
        </authorList>
    </citation>
    <scope>NUCLEOTIDE SEQUENCE [LARGE SCALE GENOMIC DNA]</scope>
    <source>
        <strain evidence="2 3">RmlP001</strain>
    </source>
</reference>
<dbReference type="InterPro" id="IPR002539">
    <property type="entry name" value="MaoC-like_dom"/>
</dbReference>
<name>A0A4Q2R847_9HYPH</name>
<keyword evidence="3" id="KW-1185">Reference proteome</keyword>
<dbReference type="Pfam" id="PF01575">
    <property type="entry name" value="MaoC_dehydratas"/>
    <property type="match status" value="1"/>
</dbReference>
<gene>
    <name evidence="2" type="ORF">D3272_25190</name>
</gene>
<dbReference type="OrthoDB" id="9797938at2"/>
<accession>A0A4Q2R847</accession>
<dbReference type="PANTHER" id="PTHR43664:SF1">
    <property type="entry name" value="BETA-METHYLMALYL-COA DEHYDRATASE"/>
    <property type="match status" value="1"/>
</dbReference>
<organism evidence="2 3">
    <name type="scientific">Lichenibacterium ramalinae</name>
    <dbReference type="NCBI Taxonomy" id="2316527"/>
    <lineage>
        <taxon>Bacteria</taxon>
        <taxon>Pseudomonadati</taxon>
        <taxon>Pseudomonadota</taxon>
        <taxon>Alphaproteobacteria</taxon>
        <taxon>Hyphomicrobiales</taxon>
        <taxon>Lichenihabitantaceae</taxon>
        <taxon>Lichenibacterium</taxon>
    </lineage>
</organism>
<evidence type="ECO:0000313" key="2">
    <source>
        <dbReference type="EMBL" id="RYB01620.1"/>
    </source>
</evidence>
<comment type="caution">
    <text evidence="2">The sequence shown here is derived from an EMBL/GenBank/DDBJ whole genome shotgun (WGS) entry which is preliminary data.</text>
</comment>
<evidence type="ECO:0000259" key="1">
    <source>
        <dbReference type="Pfam" id="PF01575"/>
    </source>
</evidence>
<dbReference type="InterPro" id="IPR029069">
    <property type="entry name" value="HotDog_dom_sf"/>
</dbReference>
<feature type="domain" description="MaoC-like" evidence="1">
    <location>
        <begin position="17"/>
        <end position="79"/>
    </location>
</feature>
<dbReference type="RefSeq" id="WP_129222001.1">
    <property type="nucleotide sequence ID" value="NZ_QYBC01000033.1"/>
</dbReference>
<evidence type="ECO:0000313" key="3">
    <source>
        <dbReference type="Proteomes" id="UP000289411"/>
    </source>
</evidence>
<dbReference type="Gene3D" id="3.10.129.10">
    <property type="entry name" value="Hotdog Thioesterase"/>
    <property type="match status" value="1"/>
</dbReference>
<dbReference type="EMBL" id="QYBC01000033">
    <property type="protein sequence ID" value="RYB01620.1"/>
    <property type="molecule type" value="Genomic_DNA"/>
</dbReference>